<dbReference type="Gene3D" id="3.40.50.2000">
    <property type="entry name" value="Glycogen Phosphorylase B"/>
    <property type="match status" value="2"/>
</dbReference>
<dbReference type="Proteomes" id="UP000529795">
    <property type="component" value="Unassembled WGS sequence"/>
</dbReference>
<keyword evidence="3" id="KW-1185">Reference proteome</keyword>
<dbReference type="PANTHER" id="PTHR46401:SF8">
    <property type="entry name" value="BLL6006 PROTEIN"/>
    <property type="match status" value="1"/>
</dbReference>
<dbReference type="PANTHER" id="PTHR46401">
    <property type="entry name" value="GLYCOSYLTRANSFERASE WBBK-RELATED"/>
    <property type="match status" value="1"/>
</dbReference>
<dbReference type="Pfam" id="PF00534">
    <property type="entry name" value="Glycos_transf_1"/>
    <property type="match status" value="1"/>
</dbReference>
<proteinExistence type="predicted"/>
<protein>
    <submittedName>
        <fullName evidence="2">Glycosyltransferase involved in cell wall biosynthesis</fullName>
    </submittedName>
</protein>
<organism evidence="2 3">
    <name type="scientific">Sphingomonas jinjuensis</name>
    <dbReference type="NCBI Taxonomy" id="535907"/>
    <lineage>
        <taxon>Bacteria</taxon>
        <taxon>Pseudomonadati</taxon>
        <taxon>Pseudomonadota</taxon>
        <taxon>Alphaproteobacteria</taxon>
        <taxon>Sphingomonadales</taxon>
        <taxon>Sphingomonadaceae</taxon>
        <taxon>Sphingomonas</taxon>
    </lineage>
</organism>
<name>A0A840FEL8_9SPHN</name>
<evidence type="ECO:0000313" key="2">
    <source>
        <dbReference type="EMBL" id="MBB4154666.1"/>
    </source>
</evidence>
<dbReference type="CDD" id="cd03801">
    <property type="entry name" value="GT4_PimA-like"/>
    <property type="match status" value="1"/>
</dbReference>
<dbReference type="InterPro" id="IPR001296">
    <property type="entry name" value="Glyco_trans_1"/>
</dbReference>
<keyword evidence="2" id="KW-0808">Transferase</keyword>
<dbReference type="AlphaFoldDB" id="A0A840FEL8"/>
<evidence type="ECO:0000313" key="3">
    <source>
        <dbReference type="Proteomes" id="UP000529795"/>
    </source>
</evidence>
<dbReference type="GO" id="GO:0016757">
    <property type="term" value="F:glycosyltransferase activity"/>
    <property type="evidence" value="ECO:0007669"/>
    <property type="project" value="InterPro"/>
</dbReference>
<feature type="domain" description="Glycosyl transferase family 1" evidence="1">
    <location>
        <begin position="180"/>
        <end position="348"/>
    </location>
</feature>
<comment type="caution">
    <text evidence="2">The sequence shown here is derived from an EMBL/GenBank/DDBJ whole genome shotgun (WGS) entry which is preliminary data.</text>
</comment>
<sequence>MARLTIVQYAGDYRETFERFAAGGQSTYQAQRYSVNFVGGLAVKHEQVAVICSQTAEPYDVVLGNGVRAIGMGFQGPVEEKRYVGCIASTAPTHLVATTPYRPMLAWAIANEVPTIAVLADSFDGRRLRDRYRNWRLMRQLNDSQIEWVGNHGLNACLSLLDIGVSPDKVVPWDWPPSFRPEEREPRKREAGPLRLTYVGGVMASKGVSDLLDAIALLRSRGIGVTAVINGPDTGGAMAAHAATLSLGDAVTFAGPIPNEAVPAAMRDADAVVVPSRHEYPEGLPLTIYEALSARTPILASDHPMFKGALVHRESAIVFRASDPASMAAAIEELGNDSARYAALSEATAAAWERLQLPVVWGELVGRWLDGGEAGRRWIGEHAIASGRYDERLAERRLARKV</sequence>
<evidence type="ECO:0000259" key="1">
    <source>
        <dbReference type="Pfam" id="PF00534"/>
    </source>
</evidence>
<accession>A0A840FEL8</accession>
<dbReference type="RefSeq" id="WP_183985413.1">
    <property type="nucleotide sequence ID" value="NZ_JACIEV010000007.1"/>
</dbReference>
<gene>
    <name evidence="2" type="ORF">GGQ80_002582</name>
</gene>
<reference evidence="2 3" key="1">
    <citation type="submission" date="2020-08" db="EMBL/GenBank/DDBJ databases">
        <title>Genomic Encyclopedia of Type Strains, Phase IV (KMG-IV): sequencing the most valuable type-strain genomes for metagenomic binning, comparative biology and taxonomic classification.</title>
        <authorList>
            <person name="Goeker M."/>
        </authorList>
    </citation>
    <scope>NUCLEOTIDE SEQUENCE [LARGE SCALE GENOMIC DNA]</scope>
    <source>
        <strain evidence="2 3">YC6723</strain>
    </source>
</reference>
<dbReference type="EMBL" id="JACIEV010000007">
    <property type="protein sequence ID" value="MBB4154666.1"/>
    <property type="molecule type" value="Genomic_DNA"/>
</dbReference>
<dbReference type="SUPFAM" id="SSF53756">
    <property type="entry name" value="UDP-Glycosyltransferase/glycogen phosphorylase"/>
    <property type="match status" value="1"/>
</dbReference>